<accession>A0A8J2T9D7</accession>
<sequence length="161" mass="18792">MSDSSYSPFRSFPESSPGPHAQKTTPQRCSKPVEGIADEIFSNRRSQYSSTFPSFSSSPIRLQREQKELRDRRVAQQRTAHRDQNALKARGGSDNIEKFVMESLRRQELQRMSQQAEEHTIPMEEVEELESEQQEDLDDEALIEYIAQRERLEKELDNMLE</sequence>
<dbReference type="AlphaFoldDB" id="A0A8J2T9D7"/>
<keyword evidence="3" id="KW-1185">Reference proteome</keyword>
<evidence type="ECO:0000256" key="1">
    <source>
        <dbReference type="SAM" id="MobiDB-lite"/>
    </source>
</evidence>
<name>A0A8J2T9D7_ZYGB2</name>
<feature type="region of interest" description="Disordered" evidence="1">
    <location>
        <begin position="1"/>
        <end position="94"/>
    </location>
</feature>
<gene>
    <name evidence="2" type="ORF">BN860_02630g</name>
</gene>
<organism evidence="2 3">
    <name type="scientific">Zygosaccharomyces bailii (strain CLIB 213 / ATCC 58445 / CBS 680 / BCRC 21525 / NBRC 1098 / NCYC 1416 / NRRL Y-2227)</name>
    <dbReference type="NCBI Taxonomy" id="1333698"/>
    <lineage>
        <taxon>Eukaryota</taxon>
        <taxon>Fungi</taxon>
        <taxon>Dikarya</taxon>
        <taxon>Ascomycota</taxon>
        <taxon>Saccharomycotina</taxon>
        <taxon>Saccharomycetes</taxon>
        <taxon>Saccharomycetales</taxon>
        <taxon>Saccharomycetaceae</taxon>
        <taxon>Zygosaccharomyces</taxon>
    </lineage>
</organism>
<protein>
    <submittedName>
        <fullName evidence="2">ZYBA0S08-02630g1_1</fullName>
    </submittedName>
</protein>
<feature type="compositionally biased region" description="Low complexity" evidence="1">
    <location>
        <begin position="49"/>
        <end position="59"/>
    </location>
</feature>
<evidence type="ECO:0000313" key="2">
    <source>
        <dbReference type="EMBL" id="CDF90771.1"/>
    </source>
</evidence>
<feature type="compositionally biased region" description="Basic and acidic residues" evidence="1">
    <location>
        <begin position="62"/>
        <end position="85"/>
    </location>
</feature>
<dbReference type="OrthoDB" id="10406478at2759"/>
<proteinExistence type="predicted"/>
<dbReference type="EMBL" id="HG316461">
    <property type="protein sequence ID" value="CDF90771.1"/>
    <property type="molecule type" value="Genomic_DNA"/>
</dbReference>
<dbReference type="Proteomes" id="UP000019375">
    <property type="component" value="Unassembled WGS sequence"/>
</dbReference>
<reference evidence="3" key="1">
    <citation type="journal article" date="2013" name="Genome Announc.">
        <title>Genome sequence of the food spoilage yeast Zygosaccharomyces bailii CLIB 213(T).</title>
        <authorList>
            <person name="Galeote V."/>
            <person name="Bigey F."/>
            <person name="Devillers H."/>
            <person name="Neuveglise C."/>
            <person name="Dequin S."/>
        </authorList>
    </citation>
    <scope>NUCLEOTIDE SEQUENCE [LARGE SCALE GENOMIC DNA]</scope>
    <source>
        <strain evidence="3">CLIB 213 / ATCC 58445 / CBS 680 / CCRC 21525 / NBRC 1098 / NCYC 1416 / NRRL Y-2227</strain>
    </source>
</reference>
<evidence type="ECO:0000313" key="3">
    <source>
        <dbReference type="Proteomes" id="UP000019375"/>
    </source>
</evidence>